<name>A0A0U2MZ84_9BACL</name>
<dbReference type="Pfam" id="PF00378">
    <property type="entry name" value="ECH_1"/>
    <property type="match status" value="1"/>
</dbReference>
<accession>A0A0U2MZ84</accession>
<dbReference type="PROSITE" id="PS00166">
    <property type="entry name" value="ENOYL_COA_HYDRATASE"/>
    <property type="match status" value="1"/>
</dbReference>
<dbReference type="KEGG" id="pnp:IJ22_33340"/>
<reference evidence="3 4" key="2">
    <citation type="journal article" date="2016" name="Genome Announc.">
        <title>Complete Genome Sequences of Two Interactive Moderate Thermophiles, Paenibacillus napthalenovorans 32O-Y and Paenibacillus sp. 32O-W.</title>
        <authorList>
            <person name="Butler R.R.III."/>
            <person name="Wang J."/>
            <person name="Stark B.C."/>
            <person name="Pombert J.F."/>
        </authorList>
    </citation>
    <scope>NUCLEOTIDE SEQUENCE [LARGE SCALE GENOMIC DNA]</scope>
    <source>
        <strain evidence="3 4">32O-Y</strain>
    </source>
</reference>
<dbReference type="InterPro" id="IPR029045">
    <property type="entry name" value="ClpP/crotonase-like_dom_sf"/>
</dbReference>
<dbReference type="GO" id="GO:0006635">
    <property type="term" value="P:fatty acid beta-oxidation"/>
    <property type="evidence" value="ECO:0007669"/>
    <property type="project" value="TreeGrafter"/>
</dbReference>
<dbReference type="PATRIC" id="fig|162209.4.peg.3567"/>
<keyword evidence="4" id="KW-1185">Reference proteome</keyword>
<reference evidence="4" key="1">
    <citation type="submission" date="2015-12" db="EMBL/GenBank/DDBJ databases">
        <title>Complete genome sequences of two moderately thermophilic Paenibacillus species.</title>
        <authorList>
            <person name="Butler R.III."/>
            <person name="Wang J."/>
            <person name="Stark B.C."/>
            <person name="Pombert J.-F."/>
        </authorList>
    </citation>
    <scope>NUCLEOTIDE SEQUENCE [LARGE SCALE GENOMIC DNA]</scope>
    <source>
        <strain evidence="4">32O-Y</strain>
    </source>
</reference>
<dbReference type="AlphaFoldDB" id="A0A0U2MZ84"/>
<dbReference type="PANTHER" id="PTHR11941:SF54">
    <property type="entry name" value="ENOYL-COA HYDRATASE, MITOCHONDRIAL"/>
    <property type="match status" value="1"/>
</dbReference>
<dbReference type="Gene3D" id="3.90.226.10">
    <property type="entry name" value="2-enoyl-CoA Hydratase, Chain A, domain 1"/>
    <property type="match status" value="1"/>
</dbReference>
<dbReference type="STRING" id="162209.IJ22_33340"/>
<evidence type="ECO:0000313" key="3">
    <source>
        <dbReference type="EMBL" id="ALS23695.1"/>
    </source>
</evidence>
<comment type="similarity">
    <text evidence="1 2">Belongs to the enoyl-CoA hydratase/isomerase family.</text>
</comment>
<dbReference type="Proteomes" id="UP000061660">
    <property type="component" value="Chromosome"/>
</dbReference>
<gene>
    <name evidence="3" type="ORF">IJ22_33340</name>
</gene>
<dbReference type="GO" id="GO:0003824">
    <property type="term" value="F:catalytic activity"/>
    <property type="evidence" value="ECO:0007669"/>
    <property type="project" value="InterPro"/>
</dbReference>
<organism evidence="3 4">
    <name type="scientific">Paenibacillus naphthalenovorans</name>
    <dbReference type="NCBI Taxonomy" id="162209"/>
    <lineage>
        <taxon>Bacteria</taxon>
        <taxon>Bacillati</taxon>
        <taxon>Bacillota</taxon>
        <taxon>Bacilli</taxon>
        <taxon>Bacillales</taxon>
        <taxon>Paenibacillaceae</taxon>
        <taxon>Paenibacillus</taxon>
    </lineage>
</organism>
<dbReference type="PANTHER" id="PTHR11941">
    <property type="entry name" value="ENOYL-COA HYDRATASE-RELATED"/>
    <property type="match status" value="1"/>
</dbReference>
<dbReference type="CDD" id="cd06558">
    <property type="entry name" value="crotonase-like"/>
    <property type="match status" value="1"/>
</dbReference>
<dbReference type="OrthoDB" id="254175at2"/>
<dbReference type="SUPFAM" id="SSF52096">
    <property type="entry name" value="ClpP/crotonase"/>
    <property type="match status" value="1"/>
</dbReference>
<proteinExistence type="inferred from homology"/>
<protein>
    <submittedName>
        <fullName evidence="3">Putative enoyl-CoA hydratase echA8</fullName>
    </submittedName>
</protein>
<evidence type="ECO:0000313" key="4">
    <source>
        <dbReference type="Proteomes" id="UP000061660"/>
    </source>
</evidence>
<dbReference type="InterPro" id="IPR001753">
    <property type="entry name" value="Enoyl-CoA_hydra/iso"/>
</dbReference>
<evidence type="ECO:0000256" key="2">
    <source>
        <dbReference type="RuleBase" id="RU003707"/>
    </source>
</evidence>
<dbReference type="EMBL" id="CP013652">
    <property type="protein sequence ID" value="ALS23695.1"/>
    <property type="molecule type" value="Genomic_DNA"/>
</dbReference>
<dbReference type="RefSeq" id="WP_054817421.1">
    <property type="nucleotide sequence ID" value="NZ_BJCS01000010.1"/>
</dbReference>
<evidence type="ECO:0000256" key="1">
    <source>
        <dbReference type="ARBA" id="ARBA00005254"/>
    </source>
</evidence>
<sequence>MSEYQWIGFSIEDKVATLVLRRAPVNVMNMEMMEEMVHAFSSLHGNEHLNALVIRAEGKVFSAGVAVEDHLGDKTEPMIHLFHRMFHCLADVPCPTIAVVDGAALGGGCELATFCDIVLSSERAKFGQPEIHLALFPPVSIVTFPWMTGYNRTMELLLTGESISAAKAYEWGLVNRVVPPSELDGALEQLLSHLRTKSALALRLTRKTVRESMAPSFASAIKPVENIYLRELVQSADAQEGLKAFLEKRRPVWHNK</sequence>
<dbReference type="InterPro" id="IPR018376">
    <property type="entry name" value="Enoyl-CoA_hyd/isom_CS"/>
</dbReference>